<dbReference type="InterPro" id="IPR017996">
    <property type="entry name" value="MRJP/yellow-related"/>
</dbReference>
<evidence type="ECO:0000256" key="2">
    <source>
        <dbReference type="ARBA" id="ARBA00009127"/>
    </source>
</evidence>
<evidence type="ECO:0000313" key="7">
    <source>
        <dbReference type="EMBL" id="OXU28727.1"/>
    </source>
</evidence>
<gene>
    <name evidence="7" type="ORF">TSAR_015688</name>
</gene>
<organism evidence="7 8">
    <name type="scientific">Trichomalopsis sarcophagae</name>
    <dbReference type="NCBI Taxonomy" id="543379"/>
    <lineage>
        <taxon>Eukaryota</taxon>
        <taxon>Metazoa</taxon>
        <taxon>Ecdysozoa</taxon>
        <taxon>Arthropoda</taxon>
        <taxon>Hexapoda</taxon>
        <taxon>Insecta</taxon>
        <taxon>Pterygota</taxon>
        <taxon>Neoptera</taxon>
        <taxon>Endopterygota</taxon>
        <taxon>Hymenoptera</taxon>
        <taxon>Apocrita</taxon>
        <taxon>Proctotrupomorpha</taxon>
        <taxon>Chalcidoidea</taxon>
        <taxon>Pteromalidae</taxon>
        <taxon>Pteromalinae</taxon>
        <taxon>Trichomalopsis</taxon>
    </lineage>
</organism>
<dbReference type="PANTHER" id="PTHR10009">
    <property type="entry name" value="PROTEIN YELLOW-RELATED"/>
    <property type="match status" value="1"/>
</dbReference>
<dbReference type="STRING" id="543379.A0A232FEI7"/>
<dbReference type="Gene3D" id="2.120.10.30">
    <property type="entry name" value="TolB, C-terminal domain"/>
    <property type="match status" value="6"/>
</dbReference>
<dbReference type="OrthoDB" id="7776143at2759"/>
<feature type="compositionally biased region" description="Polar residues" evidence="5">
    <location>
        <begin position="2219"/>
        <end position="2241"/>
    </location>
</feature>
<keyword evidence="8" id="KW-1185">Reference proteome</keyword>
<comment type="caution">
    <text evidence="7">The sequence shown here is derived from an EMBL/GenBank/DDBJ whole genome shotgun (WGS) entry which is preliminary data.</text>
</comment>
<evidence type="ECO:0000256" key="3">
    <source>
        <dbReference type="ARBA" id="ARBA00022525"/>
    </source>
</evidence>
<accession>A0A232FEI7</accession>
<dbReference type="SUPFAM" id="SSF63829">
    <property type="entry name" value="Calcium-dependent phosphotriesterase"/>
    <property type="match status" value="1"/>
</dbReference>
<feature type="region of interest" description="Disordered" evidence="5">
    <location>
        <begin position="2194"/>
        <end position="2241"/>
    </location>
</feature>
<evidence type="ECO:0000256" key="5">
    <source>
        <dbReference type="SAM" id="MobiDB-lite"/>
    </source>
</evidence>
<dbReference type="PRINTS" id="PR01366">
    <property type="entry name" value="ROYALJELLY"/>
</dbReference>
<dbReference type="FunFam" id="2.120.10.30:FF:000045">
    <property type="entry name" value="Blast:Protein yellow"/>
    <property type="match status" value="1"/>
</dbReference>
<dbReference type="Pfam" id="PF03022">
    <property type="entry name" value="MRJP"/>
    <property type="match status" value="6"/>
</dbReference>
<dbReference type="PANTHER" id="PTHR10009:SF13">
    <property type="entry name" value="DOPAMINECHROME TAUTOMERASE"/>
    <property type="match status" value="1"/>
</dbReference>
<dbReference type="EMBL" id="NNAY01000389">
    <property type="protein sequence ID" value="OXU28727.1"/>
    <property type="molecule type" value="Genomic_DNA"/>
</dbReference>
<evidence type="ECO:0000256" key="6">
    <source>
        <dbReference type="SAM" id="SignalP"/>
    </source>
</evidence>
<comment type="subcellular location">
    <subcellularLocation>
        <location evidence="1">Secreted</location>
    </subcellularLocation>
</comment>
<dbReference type="InterPro" id="IPR011042">
    <property type="entry name" value="6-blade_b-propeller_TolB-like"/>
</dbReference>
<evidence type="ECO:0000256" key="1">
    <source>
        <dbReference type="ARBA" id="ARBA00004613"/>
    </source>
</evidence>
<name>A0A232FEI7_9HYME</name>
<keyword evidence="3" id="KW-0964">Secreted</keyword>
<feature type="signal peptide" evidence="6">
    <location>
        <begin position="1"/>
        <end position="16"/>
    </location>
</feature>
<proteinExistence type="inferred from homology"/>
<keyword evidence="4 6" id="KW-0732">Signal</keyword>
<evidence type="ECO:0000313" key="8">
    <source>
        <dbReference type="Proteomes" id="UP000215335"/>
    </source>
</evidence>
<dbReference type="GO" id="GO:0005576">
    <property type="term" value="C:extracellular region"/>
    <property type="evidence" value="ECO:0007669"/>
    <property type="project" value="UniProtKB-SubCell"/>
</dbReference>
<evidence type="ECO:0000256" key="4">
    <source>
        <dbReference type="ARBA" id="ARBA00022729"/>
    </source>
</evidence>
<protein>
    <submittedName>
        <fullName evidence="7">Uncharacterized protein</fullName>
    </submittedName>
</protein>
<sequence>MYVVLCICASIGAVSCLKSSLLTPDLEWKYFDYEWESESKRNTFVLNGDYDYKNNVPVDADRSEDGRTFVTIKAGPGVPATLNTVSKKVGPSGPLLYPYPDWSWHIKNDCNVITSVYHMAIDSCDRLWVLDSGKISGEYVCPAQLLAFNLRTDKLEFKKKIPPNAAEDRYGNGLLYNLIVATDGRLCNNTKVFMADARGYGLVVWDGLRFFRVEGKVFEPEEKYTSYSIAGEKFHLADGVRAVALSPAMGMDDGERYLFFRPLASKSLYAANSNDLAKVGNRKRMNYFGSIDILPSQASSLAFSSNGTLFYGLTKEIGIGCWNMHNPLTPNYLELVLIDKERLQFISGLKLIRNSRFLAEPQEELLILSNRLQKVYGSSLDYNEINFRILRLSVKALINGTNCDTITTLSLTSAENVKPRPKPNLKSVYEWKYIDYLWESETQKQEFVKSGKYDHKNLIPIDVDKARDGRVFVTVVGVKGSAPATLTKVSDKVGPSGHLLVPYPDWSWHTMSDCQRITAVYRVAIDPCNKLWVLDSGVVDGVQVCPAQLLTFDLDTDQMVGKLVIPEDIARDPETGKGLLVTPIVDNDGPLCANTTVYMTDEEGSGLVVWNSVRLFRLKSEVFQPEEEHANIKIKDTSFHAKKGISGAALSPRIFPQTTRFFTFRPLASRSLYSSDTRVIKRSTYGDKIKFYRGLDVLPSQTPAQAFSSEGTLFYGLTEQIAIGCWNRYNKMIPKHFQIVAADEDRLQYASGMKVIPKVVAQSPEELWVLTNKMHEVLNGLCDYDKVNFRILKSSITELITGTDCEMPDAAKQMLEEALDKEQVENGEDEATIWGVIKETIVLWCLALVSATYAYSSGGSFPHVQPSPLVTEYEWRYFDYVWDSPVQREAYIRSGRYNASHMIPIDVDRSIDGRTFVTVIRDVGVPASVHTVSNKRGPSGPLLKPYPDWSWYENVGNCNGITSVYRVAIDKCNRMWVLDTGIVGTDRICPAQLLVFNLYTDRLLFKVKIPDDVAQNKNGEGLLITPIVETYGNRCENTTVYIADVLGHGLVIYNGFRAFRLEADVFGPEERNSNYNIAGESFYLNDGVLGMALSPIQYPGESRYLSFRPLASRSLYAADTRVLQRSIDGTRIKYYRGIDVLPSQASAQAFSAEGTLFYGMTSEIAIGCWNMNRPLQAEYFKIAVQDKQRLQFTSGLKVVSNPVLFPNGDQYLLMMTNRLQKIYAGTQNLNEINFRVLRAPVRELIRNTIVLWCFALVSATSAYYRTGSFSNDHHSSPLVTLYEWKYFDYVWDSPEQRQAYVTSGRYNASNMIPIDVDRSNDGRTFVTVIRDAGVPASVHTVSDKEGPSGPLLRPYPDWSWYENTGSCNGITSVYRVAIDKCNRMWALDTGIVGSDRICPAQLLVFNLYNDRLLFKVKIPDNVARNKNGKGLLVTPIVETYGYRCEDTTVYMADVEGHGLLIYDGIRTFRLEADVFDPEENNSNFDIAGESFFLEDGVLGMALSPIQYPGESRYLYFRPLASRSLYAADTQALRHTLDGSRIDYYRGNDVLPSQASALAFSADGTLFYGLTSEIAIGCWNMNKPLKSEYFKIVVQDKQRLQFTSGMKVIPNYRNEHLLMMTNRLQKVYAGTLSLDEVNFRVLEASVRELLIHNPSILGIIILGAVIVTSHKLDTVYEWKYIDYLWDSNAQKERYIRSGDYAYENIVPIDVDKARDGRVFVTAIRNQGVPASLATVTERVGPSGPLLRPYPDWSWYKAGDCDGITSVYRVAMDECNKLYVLDTGYIGDNYTCPAQILIFDLGTDRLIDRIKVPNEYSQNRDGVGKLVTPVLEVNGPNCALESLFMADVNGRGLVIWNNQRFTRLEARVFDPEKPLANVEIAGESFELEDSLMGMAVSPKIYENEGSDLLFRPFASRALYAADTRVLARSTYGDTVRYKESSDMMPSQATAMGITSRGTLIFGLTNDTAIGCWNRYREMNRSQVQIVAQDRTRLQFASGLKVLPSSRTRADEEVWVLTNRLQKIMTGSQRFDEVNFRVLKSPVDKLIRGTVCKPPRWSEIKTRPSQEHVSEFWSTHPNPVFRYDRDFIQSHNHHASTWNKPSGMASVMPWLVTMSLLGFREFAESSGPAVHISQELEAPPPLPQLSPLDFVSPSSASFDDPAFDNEETPVHVDCDFPSNHKPSNAIIHRAKEKPHGFQIDPNFAPNLQSLQPDNKKNERNLDSFQNGANSNNIAESSKPNLQPNQVNQSERFFAPGHTFKPPKENGFKDEYAGPSMHLAYYWKTIDYEFDSDEDRNSLIYSGTFIPENNLPLGLEIWKDKIFVSMPRWKKGIPATLATIPTRSHDKSPKLKPYPDWRWHHLGNCQGLTSVFRMQIDECDRLWVLDSGKIDITDDPLQICPPTIFVFDLYTDELIRAYTLPHDQIKEDSLYSNIVVDVRNGECDRAVAYAADVWRFGLIVYDFHNDSSFRIQHHYFFPDPLSSRYNLHGLEFHWTDGLFGIALTPVDVNNEKTMFFHPMSSFREFAVPLSALRDKKTAEDSPEKFVPVGKPRAKDYGHSSGSTIDRNGVMFFNMVTRDSVWCWDTRKEYIPQNLGVIGSSNVSLVFPNDIRMDHEEDQNVWILSNKLPMYLYGYMNKDEVNFRILRASAKEAVRNTVCDPNYIVPESLPSYDINTCRFGIMLSKYLSRRADCVAHVIPFALNNFIFQDARGLSRFILISPLNLRRRFCPSRSVVVDRLGIWKLQLFEENMSTQIGIQFVSKEQPLVLQDMLVLEVQSLAHLIQCSEASLQKKISAV</sequence>
<feature type="chain" id="PRO_5013212039" evidence="6">
    <location>
        <begin position="17"/>
        <end position="2792"/>
    </location>
</feature>
<reference evidence="7 8" key="1">
    <citation type="journal article" date="2017" name="Curr. Biol.">
        <title>The Evolution of Venom by Co-option of Single-Copy Genes.</title>
        <authorList>
            <person name="Martinson E.O."/>
            <person name="Mrinalini"/>
            <person name="Kelkar Y.D."/>
            <person name="Chang C.H."/>
            <person name="Werren J.H."/>
        </authorList>
    </citation>
    <scope>NUCLEOTIDE SEQUENCE [LARGE SCALE GENOMIC DNA]</scope>
    <source>
        <strain evidence="7 8">Alberta</strain>
        <tissue evidence="7">Whole body</tissue>
    </source>
</reference>
<dbReference type="Proteomes" id="UP000215335">
    <property type="component" value="Unassembled WGS sequence"/>
</dbReference>
<comment type="similarity">
    <text evidence="2">Belongs to the major royal jelly protein family.</text>
</comment>